<evidence type="ECO:0000256" key="12">
    <source>
        <dbReference type="RuleBase" id="RU362085"/>
    </source>
</evidence>
<comment type="similarity">
    <text evidence="1 12">Belongs to the helicase family. DnaB subfamily.</text>
</comment>
<dbReference type="Proteomes" id="UP001595848">
    <property type="component" value="Unassembled WGS sequence"/>
</dbReference>
<dbReference type="GO" id="GO:0003678">
    <property type="term" value="F:DNA helicase activity"/>
    <property type="evidence" value="ECO:0007669"/>
    <property type="project" value="UniProtKB-EC"/>
</dbReference>
<evidence type="ECO:0000256" key="2">
    <source>
        <dbReference type="ARBA" id="ARBA00022515"/>
    </source>
</evidence>
<dbReference type="SUPFAM" id="SSF52540">
    <property type="entry name" value="P-loop containing nucleoside triphosphate hydrolases"/>
    <property type="match status" value="1"/>
</dbReference>
<dbReference type="PANTHER" id="PTHR30153">
    <property type="entry name" value="REPLICATIVE DNA HELICASE DNAB"/>
    <property type="match status" value="1"/>
</dbReference>
<dbReference type="NCBIfam" id="NF004384">
    <property type="entry name" value="PRK05748.1"/>
    <property type="match status" value="1"/>
</dbReference>
<dbReference type="Pfam" id="PF03796">
    <property type="entry name" value="DnaB_C"/>
    <property type="match status" value="1"/>
</dbReference>
<dbReference type="InterPro" id="IPR007694">
    <property type="entry name" value="DNA_helicase_DnaB-like_C"/>
</dbReference>
<dbReference type="Gene3D" id="3.40.50.300">
    <property type="entry name" value="P-loop containing nucleotide triphosphate hydrolases"/>
    <property type="match status" value="1"/>
</dbReference>
<comment type="catalytic activity">
    <reaction evidence="10 12">
        <text>ATP + H2O = ADP + phosphate + H(+)</text>
        <dbReference type="Rhea" id="RHEA:13065"/>
        <dbReference type="ChEBI" id="CHEBI:15377"/>
        <dbReference type="ChEBI" id="CHEBI:15378"/>
        <dbReference type="ChEBI" id="CHEBI:30616"/>
        <dbReference type="ChEBI" id="CHEBI:43474"/>
        <dbReference type="ChEBI" id="CHEBI:456216"/>
        <dbReference type="EC" id="5.6.2.3"/>
    </reaction>
</comment>
<dbReference type="Gene3D" id="1.10.860.10">
    <property type="entry name" value="DNAb Helicase, Chain A"/>
    <property type="match status" value="1"/>
</dbReference>
<dbReference type="NCBIfam" id="TIGR00665">
    <property type="entry name" value="DnaB"/>
    <property type="match status" value="1"/>
</dbReference>
<keyword evidence="2 12" id="KW-0639">Primosome</keyword>
<reference evidence="15" key="1">
    <citation type="journal article" date="2019" name="Int. J. Syst. Evol. Microbiol.">
        <title>The Global Catalogue of Microorganisms (GCM) 10K type strain sequencing project: providing services to taxonomists for standard genome sequencing and annotation.</title>
        <authorList>
            <consortium name="The Broad Institute Genomics Platform"/>
            <consortium name="The Broad Institute Genome Sequencing Center for Infectious Disease"/>
            <person name="Wu L."/>
            <person name="Ma J."/>
        </authorList>
    </citation>
    <scope>NUCLEOTIDE SEQUENCE [LARGE SCALE GENOMIC DNA]</scope>
    <source>
        <strain evidence="15">LMG 24813</strain>
    </source>
</reference>
<dbReference type="NCBIfam" id="NF005424">
    <property type="entry name" value="PRK07004.1"/>
    <property type="match status" value="1"/>
</dbReference>
<dbReference type="SUPFAM" id="SSF48024">
    <property type="entry name" value="N-terminal domain of DnaB helicase"/>
    <property type="match status" value="1"/>
</dbReference>
<keyword evidence="9" id="KW-0413">Isomerase</keyword>
<comment type="function">
    <text evidence="12">The main replicative DNA helicase, it participates in initiation and elongation during chromosome replication. Travels ahead of the DNA replisome, separating dsDNA into templates for DNA synthesis. A processive ATP-dependent 5'-3' DNA helicase it has DNA-dependent ATPase activity.</text>
</comment>
<evidence type="ECO:0000313" key="15">
    <source>
        <dbReference type="Proteomes" id="UP001595848"/>
    </source>
</evidence>
<evidence type="ECO:0000256" key="9">
    <source>
        <dbReference type="ARBA" id="ARBA00023235"/>
    </source>
</evidence>
<dbReference type="RefSeq" id="WP_246600862.1">
    <property type="nucleotide sequence ID" value="NZ_JAHTBN010000014.1"/>
</dbReference>
<keyword evidence="7 12" id="KW-0067">ATP-binding</keyword>
<name>A0ABV8P5Y3_9BURK</name>
<comment type="caution">
    <text evidence="14">The sequence shown here is derived from an EMBL/GenBank/DDBJ whole genome shotgun (WGS) entry which is preliminary data.</text>
</comment>
<evidence type="ECO:0000256" key="1">
    <source>
        <dbReference type="ARBA" id="ARBA00008428"/>
    </source>
</evidence>
<keyword evidence="4 12" id="KW-0547">Nucleotide-binding</keyword>
<dbReference type="InterPro" id="IPR003593">
    <property type="entry name" value="AAA+_ATPase"/>
</dbReference>
<keyword evidence="8 12" id="KW-0238">DNA-binding</keyword>
<dbReference type="InterPro" id="IPR007692">
    <property type="entry name" value="DNA_helicase_DnaB"/>
</dbReference>
<dbReference type="PANTHER" id="PTHR30153:SF2">
    <property type="entry name" value="REPLICATIVE DNA HELICASE"/>
    <property type="match status" value="1"/>
</dbReference>
<organism evidence="14 15">
    <name type="scientific">Candidimonas humi</name>
    <dbReference type="NCBI Taxonomy" id="683355"/>
    <lineage>
        <taxon>Bacteria</taxon>
        <taxon>Pseudomonadati</taxon>
        <taxon>Pseudomonadota</taxon>
        <taxon>Betaproteobacteria</taxon>
        <taxon>Burkholderiales</taxon>
        <taxon>Alcaligenaceae</taxon>
        <taxon>Candidimonas</taxon>
    </lineage>
</organism>
<evidence type="ECO:0000256" key="4">
    <source>
        <dbReference type="ARBA" id="ARBA00022741"/>
    </source>
</evidence>
<evidence type="ECO:0000259" key="13">
    <source>
        <dbReference type="PROSITE" id="PS51199"/>
    </source>
</evidence>
<dbReference type="InterPro" id="IPR016136">
    <property type="entry name" value="DNA_helicase_N/primase_C"/>
</dbReference>
<evidence type="ECO:0000256" key="6">
    <source>
        <dbReference type="ARBA" id="ARBA00022806"/>
    </source>
</evidence>
<protein>
    <recommendedName>
        <fullName evidence="11 12">Replicative DNA helicase</fullName>
        <ecNumber evidence="11 12">5.6.2.3</ecNumber>
    </recommendedName>
</protein>
<dbReference type="SMART" id="SM00382">
    <property type="entry name" value="AAA"/>
    <property type="match status" value="1"/>
</dbReference>
<dbReference type="InterPro" id="IPR007693">
    <property type="entry name" value="DNA_helicase_DnaB-like_N"/>
</dbReference>
<gene>
    <name evidence="14" type="ORF">ACFOY1_20455</name>
</gene>
<keyword evidence="6 12" id="KW-0347">Helicase</keyword>
<keyword evidence="3 12" id="KW-0235">DNA replication</keyword>
<dbReference type="EC" id="5.6.2.3" evidence="11 12"/>
<evidence type="ECO:0000256" key="7">
    <source>
        <dbReference type="ARBA" id="ARBA00022840"/>
    </source>
</evidence>
<evidence type="ECO:0000256" key="8">
    <source>
        <dbReference type="ARBA" id="ARBA00023125"/>
    </source>
</evidence>
<feature type="domain" description="SF4 helicase" evidence="13">
    <location>
        <begin position="208"/>
        <end position="474"/>
    </location>
</feature>
<dbReference type="PROSITE" id="PS51199">
    <property type="entry name" value="SF4_HELICASE"/>
    <property type="match status" value="1"/>
</dbReference>
<dbReference type="GO" id="GO:0016787">
    <property type="term" value="F:hydrolase activity"/>
    <property type="evidence" value="ECO:0007669"/>
    <property type="project" value="UniProtKB-KW"/>
</dbReference>
<evidence type="ECO:0000256" key="11">
    <source>
        <dbReference type="NCBIfam" id="TIGR00665"/>
    </source>
</evidence>
<accession>A0ABV8P5Y3</accession>
<keyword evidence="15" id="KW-1185">Reference proteome</keyword>
<evidence type="ECO:0000256" key="5">
    <source>
        <dbReference type="ARBA" id="ARBA00022801"/>
    </source>
</evidence>
<dbReference type="Pfam" id="PF00772">
    <property type="entry name" value="DnaB"/>
    <property type="match status" value="1"/>
</dbReference>
<dbReference type="EMBL" id="JBHSBV010000011">
    <property type="protein sequence ID" value="MFC4203332.1"/>
    <property type="molecule type" value="Genomic_DNA"/>
</dbReference>
<dbReference type="InterPro" id="IPR036185">
    <property type="entry name" value="DNA_heli_DnaB-like_N_sf"/>
</dbReference>
<sequence>MPDSKVVGGDRSGGGPSGGAAFGGDPQLDYLRVPPHSVEAEQSVLGGLLLDNAAWDRITDVLGEEDFYRYDHRIIWQHITRLIGLARPADVVTVYESLASAAKAEEVGGLAYLNALAHNTPSAANIRRYAEIVRERSMLRKLVSVADEISAAAFNPQGKEARQLLDEAESRVFQIAQEGSRGVSGFQDIQPLLTQVVERIDELYHREGDSDVTGVPTGFTDLDRMTSGLQAGDLIIVAGRPSMGKTSFSMNIGEHVAIEQGLPVAVFSMEMGAVQLAMRMVGSVGMLDQHRMRTGKLTADDWPRLTHAVQQVQEAQIYIDETPALSSMEVRARSRRLARQCGQLGLIIIDYMQLMSASSAGENRATEISEISRSLKGLAKELNCPLIALSQLNRSLEQRPNKRPVMSDLRESGAIEQDADLILFIYRDEVYNPDSPDKGTAEIIVGKQRNGPIGSVRLTFQGASTRFLNFTSVM</sequence>
<dbReference type="InterPro" id="IPR027417">
    <property type="entry name" value="P-loop_NTPase"/>
</dbReference>
<proteinExistence type="inferred from homology"/>
<evidence type="ECO:0000313" key="14">
    <source>
        <dbReference type="EMBL" id="MFC4203332.1"/>
    </source>
</evidence>
<keyword evidence="5 12" id="KW-0378">Hydrolase</keyword>
<evidence type="ECO:0000256" key="3">
    <source>
        <dbReference type="ARBA" id="ARBA00022705"/>
    </source>
</evidence>
<evidence type="ECO:0000256" key="10">
    <source>
        <dbReference type="ARBA" id="ARBA00048954"/>
    </source>
</evidence>
<dbReference type="CDD" id="cd00984">
    <property type="entry name" value="DnaB_C"/>
    <property type="match status" value="1"/>
</dbReference>